<evidence type="ECO:0000313" key="2">
    <source>
        <dbReference type="EMBL" id="MCA5005377.1"/>
    </source>
</evidence>
<keyword evidence="3" id="KW-1185">Reference proteome</keyword>
<proteinExistence type="predicted"/>
<dbReference type="Pfam" id="PF16153">
    <property type="entry name" value="DUF4861"/>
    <property type="match status" value="1"/>
</dbReference>
<dbReference type="EMBL" id="JADEYP010000015">
    <property type="protein sequence ID" value="MCA5005377.1"/>
    <property type="molecule type" value="Genomic_DNA"/>
</dbReference>
<feature type="chain" id="PRO_5045168594" evidence="1">
    <location>
        <begin position="21"/>
        <end position="373"/>
    </location>
</feature>
<evidence type="ECO:0000256" key="1">
    <source>
        <dbReference type="SAM" id="SignalP"/>
    </source>
</evidence>
<organism evidence="2 3">
    <name type="scientific">Sphingobacterium bovistauri</name>
    <dbReference type="NCBI Taxonomy" id="2781959"/>
    <lineage>
        <taxon>Bacteria</taxon>
        <taxon>Pseudomonadati</taxon>
        <taxon>Bacteroidota</taxon>
        <taxon>Sphingobacteriia</taxon>
        <taxon>Sphingobacteriales</taxon>
        <taxon>Sphingobacteriaceae</taxon>
        <taxon>Sphingobacterium</taxon>
    </lineage>
</organism>
<name>A0ABS7Z5G5_9SPHI</name>
<reference evidence="2" key="1">
    <citation type="submission" date="2020-10" db="EMBL/GenBank/DDBJ databases">
        <authorList>
            <person name="Lu T."/>
            <person name="Wang Q."/>
            <person name="Han X."/>
        </authorList>
    </citation>
    <scope>NUCLEOTIDE SEQUENCE</scope>
    <source>
        <strain evidence="2">WQ 366</strain>
    </source>
</reference>
<comment type="caution">
    <text evidence="2">The sequence shown here is derived from an EMBL/GenBank/DDBJ whole genome shotgun (WGS) entry which is preliminary data.</text>
</comment>
<dbReference type="Proteomes" id="UP001165302">
    <property type="component" value="Unassembled WGS sequence"/>
</dbReference>
<evidence type="ECO:0000313" key="3">
    <source>
        <dbReference type="Proteomes" id="UP001165302"/>
    </source>
</evidence>
<feature type="signal peptide" evidence="1">
    <location>
        <begin position="1"/>
        <end position="20"/>
    </location>
</feature>
<dbReference type="InterPro" id="IPR032342">
    <property type="entry name" value="DUF4861"/>
</dbReference>
<gene>
    <name evidence="2" type="ORF">IPZ78_09450</name>
</gene>
<accession>A0ABS7Z5G5</accession>
<protein>
    <submittedName>
        <fullName evidence="2">DUF4861 family protein</fullName>
    </submittedName>
</protein>
<dbReference type="RefSeq" id="WP_225553041.1">
    <property type="nucleotide sequence ID" value="NZ_JADEYP010000015.1"/>
</dbReference>
<keyword evidence="1" id="KW-0732">Signal</keyword>
<sequence>MKNFICYMTLTGLFISPAFAQRSISIVNPSDENRLELISIPFKKFSKLFAVDTVFTIKEKSSGQVYLHQVEKLGQNTPQNILIQVPISSNGKLDLIVAKEKAPSFPHKTYARYVPERKDDYAWENDVVAFRMYGKALEGTSEDAQGMDYWAKRTENLVINSWYKGNDYHKDNGEGLDYYAVGQTLGAGDMALYNNNKIQFTKHYRKHEVLDNGPLRTTFKLTFDPQIIEGQEVSFTKTISIDAGQNFNKIVVDFKNAHGKKTPIVVGLAKRDESNPEVEFDKEEKTLAYWEPNIKDFGHTGTAIILTNQKATYIDTDPKQFLVKTEISNNKPFVYYNGGAWNKAGKITSFEDWENAVEDYAEQIRKPLKVKLK</sequence>